<evidence type="ECO:0000313" key="3">
    <source>
        <dbReference type="Proteomes" id="UP000255334"/>
    </source>
</evidence>
<feature type="region of interest" description="Disordered" evidence="1">
    <location>
        <begin position="127"/>
        <end position="175"/>
    </location>
</feature>
<sequence length="175" mass="18266">MSAPLTSVERALAAVRQRRERVRLMARARTSIPTIAAVLGTTPKTIRADLVALSITAPEIPVWPHGVVVGPTRSPAERDALLHDLHHGGANPDDVCAHFRISRSAYDTAVAAVPSTAGTWPRRSACSAIAPRGPNGGATAPTASPKRPERLGSRGITTRGVVPARSPVLPSSESG</sequence>
<evidence type="ECO:0000256" key="1">
    <source>
        <dbReference type="SAM" id="MobiDB-lite"/>
    </source>
</evidence>
<gene>
    <name evidence="2" type="ORF">DWU99_00765</name>
</gene>
<evidence type="ECO:0000313" key="2">
    <source>
        <dbReference type="EMBL" id="RDS85839.1"/>
    </source>
</evidence>
<organism evidence="2 3">
    <name type="scientific">Dyella psychrodurans</name>
    <dbReference type="NCBI Taxonomy" id="1927960"/>
    <lineage>
        <taxon>Bacteria</taxon>
        <taxon>Pseudomonadati</taxon>
        <taxon>Pseudomonadota</taxon>
        <taxon>Gammaproteobacteria</taxon>
        <taxon>Lysobacterales</taxon>
        <taxon>Rhodanobacteraceae</taxon>
        <taxon>Dyella</taxon>
    </lineage>
</organism>
<protein>
    <submittedName>
        <fullName evidence="2">Uncharacterized protein</fullName>
    </submittedName>
</protein>
<keyword evidence="3" id="KW-1185">Reference proteome</keyword>
<dbReference type="EMBL" id="QRBF01000001">
    <property type="protein sequence ID" value="RDS85839.1"/>
    <property type="molecule type" value="Genomic_DNA"/>
</dbReference>
<dbReference type="Proteomes" id="UP000255334">
    <property type="component" value="Unassembled WGS sequence"/>
</dbReference>
<name>A0A370XBR2_9GAMM</name>
<dbReference type="OrthoDB" id="7063113at2"/>
<dbReference type="RefSeq" id="WP_115476090.1">
    <property type="nucleotide sequence ID" value="NZ_QRBF01000001.1"/>
</dbReference>
<accession>A0A370XBR2</accession>
<reference evidence="2 3" key="1">
    <citation type="submission" date="2018-07" db="EMBL/GenBank/DDBJ databases">
        <title>Dyella monticola sp. nov. and Dyella psychrodurans sp. nov. isolated from monsoon evergreen broad-leaved forest soil of Dinghu Mountain, China.</title>
        <authorList>
            <person name="Gao Z."/>
            <person name="Qiu L."/>
        </authorList>
    </citation>
    <scope>NUCLEOTIDE SEQUENCE [LARGE SCALE GENOMIC DNA]</scope>
    <source>
        <strain evidence="2 3">4MSK11</strain>
    </source>
</reference>
<comment type="caution">
    <text evidence="2">The sequence shown here is derived from an EMBL/GenBank/DDBJ whole genome shotgun (WGS) entry which is preliminary data.</text>
</comment>
<proteinExistence type="predicted"/>
<dbReference type="AlphaFoldDB" id="A0A370XBR2"/>